<name>A0A9R1X389_LACSA</name>
<gene>
    <name evidence="1" type="ORF">LSAT_V11C800414790</name>
</gene>
<proteinExistence type="predicted"/>
<keyword evidence="2" id="KW-1185">Reference proteome</keyword>
<protein>
    <submittedName>
        <fullName evidence="1">Uncharacterized protein</fullName>
    </submittedName>
</protein>
<dbReference type="Proteomes" id="UP000235145">
    <property type="component" value="Unassembled WGS sequence"/>
</dbReference>
<dbReference type="PANTHER" id="PTHR11697:SF230">
    <property type="entry name" value="ZINC FINGER, MYM DOMAIN CONTAINING 1"/>
    <property type="match status" value="1"/>
</dbReference>
<dbReference type="InterPro" id="IPR055298">
    <property type="entry name" value="AtLOH3-like"/>
</dbReference>
<reference evidence="1 2" key="1">
    <citation type="journal article" date="2017" name="Nat. Commun.">
        <title>Genome assembly with in vitro proximity ligation data and whole-genome triplication in lettuce.</title>
        <authorList>
            <person name="Reyes-Chin-Wo S."/>
            <person name="Wang Z."/>
            <person name="Yang X."/>
            <person name="Kozik A."/>
            <person name="Arikit S."/>
            <person name="Song C."/>
            <person name="Xia L."/>
            <person name="Froenicke L."/>
            <person name="Lavelle D.O."/>
            <person name="Truco M.J."/>
            <person name="Xia R."/>
            <person name="Zhu S."/>
            <person name="Xu C."/>
            <person name="Xu H."/>
            <person name="Xu X."/>
            <person name="Cox K."/>
            <person name="Korf I."/>
            <person name="Meyers B.C."/>
            <person name="Michelmore R.W."/>
        </authorList>
    </citation>
    <scope>NUCLEOTIDE SEQUENCE [LARGE SCALE GENOMIC DNA]</scope>
    <source>
        <strain evidence="2">cv. Salinas</strain>
        <tissue evidence="1">Seedlings</tissue>
    </source>
</reference>
<organism evidence="1 2">
    <name type="scientific">Lactuca sativa</name>
    <name type="common">Garden lettuce</name>
    <dbReference type="NCBI Taxonomy" id="4236"/>
    <lineage>
        <taxon>Eukaryota</taxon>
        <taxon>Viridiplantae</taxon>
        <taxon>Streptophyta</taxon>
        <taxon>Embryophyta</taxon>
        <taxon>Tracheophyta</taxon>
        <taxon>Spermatophyta</taxon>
        <taxon>Magnoliopsida</taxon>
        <taxon>eudicotyledons</taxon>
        <taxon>Gunneridae</taxon>
        <taxon>Pentapetalae</taxon>
        <taxon>asterids</taxon>
        <taxon>campanulids</taxon>
        <taxon>Asterales</taxon>
        <taxon>Asteraceae</taxon>
        <taxon>Cichorioideae</taxon>
        <taxon>Cichorieae</taxon>
        <taxon>Lactucinae</taxon>
        <taxon>Lactuca</taxon>
    </lineage>
</organism>
<comment type="caution">
    <text evidence="1">The sequence shown here is derived from an EMBL/GenBank/DDBJ whole genome shotgun (WGS) entry which is preliminary data.</text>
</comment>
<accession>A0A9R1X389</accession>
<evidence type="ECO:0000313" key="1">
    <source>
        <dbReference type="EMBL" id="KAJ0194522.1"/>
    </source>
</evidence>
<dbReference type="PANTHER" id="PTHR11697">
    <property type="entry name" value="GENERAL TRANSCRIPTION FACTOR 2-RELATED ZINC FINGER PROTEIN"/>
    <property type="match status" value="1"/>
</dbReference>
<dbReference type="EMBL" id="NBSK02000008">
    <property type="protein sequence ID" value="KAJ0194522.1"/>
    <property type="molecule type" value="Genomic_DNA"/>
</dbReference>
<sequence length="109" mass="13018">MLFCFVIKTKFKSWIWKMDIILESIVEKVHKLIMCAAINYQVDNLHHYQVDVFKTVNDMYLQESNHRFNEVNTNLLLCIAYLCQGESFKAFDLHKIMEKTTLYSEEFLA</sequence>
<evidence type="ECO:0000313" key="2">
    <source>
        <dbReference type="Proteomes" id="UP000235145"/>
    </source>
</evidence>
<dbReference type="AlphaFoldDB" id="A0A9R1X389"/>